<keyword evidence="2" id="KW-0677">Repeat</keyword>
<dbReference type="Proteomes" id="UP000827284">
    <property type="component" value="Unassembled WGS sequence"/>
</dbReference>
<evidence type="ECO:0000256" key="6">
    <source>
        <dbReference type="SAM" id="MobiDB-lite"/>
    </source>
</evidence>
<name>A0A9P3HDI2_9FUNG</name>
<dbReference type="GO" id="GO:0005667">
    <property type="term" value="C:transcription regulator complex"/>
    <property type="evidence" value="ECO:0007669"/>
    <property type="project" value="TreeGrafter"/>
</dbReference>
<gene>
    <name evidence="8" type="ORF">EMPS_06969</name>
</gene>
<feature type="region of interest" description="Disordered" evidence="6">
    <location>
        <begin position="366"/>
        <end position="413"/>
    </location>
</feature>
<evidence type="ECO:0000256" key="1">
    <source>
        <dbReference type="ARBA" id="ARBA00022723"/>
    </source>
</evidence>
<keyword evidence="3 5" id="KW-0863">Zinc-finger</keyword>
<feature type="region of interest" description="Disordered" evidence="6">
    <location>
        <begin position="1"/>
        <end position="20"/>
    </location>
</feature>
<feature type="region of interest" description="Disordered" evidence="6">
    <location>
        <begin position="114"/>
        <end position="159"/>
    </location>
</feature>
<dbReference type="OrthoDB" id="8117402at2759"/>
<dbReference type="SUPFAM" id="SSF57667">
    <property type="entry name" value="beta-beta-alpha zinc fingers"/>
    <property type="match status" value="2"/>
</dbReference>
<dbReference type="Pfam" id="PF13912">
    <property type="entry name" value="zf-C2H2_6"/>
    <property type="match status" value="1"/>
</dbReference>
<feature type="region of interest" description="Disordered" evidence="6">
    <location>
        <begin position="342"/>
        <end position="361"/>
    </location>
</feature>
<organism evidence="8 9">
    <name type="scientific">Entomortierella parvispora</name>
    <dbReference type="NCBI Taxonomy" id="205924"/>
    <lineage>
        <taxon>Eukaryota</taxon>
        <taxon>Fungi</taxon>
        <taxon>Fungi incertae sedis</taxon>
        <taxon>Mucoromycota</taxon>
        <taxon>Mortierellomycotina</taxon>
        <taxon>Mortierellomycetes</taxon>
        <taxon>Mortierellales</taxon>
        <taxon>Mortierellaceae</taxon>
        <taxon>Entomortierella</taxon>
    </lineage>
</organism>
<evidence type="ECO:0000313" key="8">
    <source>
        <dbReference type="EMBL" id="GJJ74611.1"/>
    </source>
</evidence>
<feature type="region of interest" description="Disordered" evidence="6">
    <location>
        <begin position="621"/>
        <end position="650"/>
    </location>
</feature>
<dbReference type="PANTHER" id="PTHR14003">
    <property type="entry name" value="TRANSCRIPTIONAL REPRESSOR PROTEIN YY"/>
    <property type="match status" value="1"/>
</dbReference>
<keyword evidence="1" id="KW-0479">Metal-binding</keyword>
<feature type="compositionally biased region" description="Pro residues" evidence="6">
    <location>
        <begin position="126"/>
        <end position="139"/>
    </location>
</feature>
<dbReference type="GO" id="GO:0008270">
    <property type="term" value="F:zinc ion binding"/>
    <property type="evidence" value="ECO:0007669"/>
    <property type="project" value="UniProtKB-KW"/>
</dbReference>
<feature type="compositionally biased region" description="Acidic residues" evidence="6">
    <location>
        <begin position="631"/>
        <end position="641"/>
    </location>
</feature>
<dbReference type="SMART" id="SM00355">
    <property type="entry name" value="ZnF_C2H2"/>
    <property type="match status" value="3"/>
</dbReference>
<dbReference type="GO" id="GO:0031519">
    <property type="term" value="C:PcG protein complex"/>
    <property type="evidence" value="ECO:0007669"/>
    <property type="project" value="TreeGrafter"/>
</dbReference>
<feature type="compositionally biased region" description="Acidic residues" evidence="6">
    <location>
        <begin position="385"/>
        <end position="411"/>
    </location>
</feature>
<dbReference type="PROSITE" id="PS00028">
    <property type="entry name" value="ZINC_FINGER_C2H2_1"/>
    <property type="match status" value="2"/>
</dbReference>
<reference evidence="8" key="1">
    <citation type="submission" date="2021-11" db="EMBL/GenBank/DDBJ databases">
        <authorList>
            <person name="Herlambang A."/>
            <person name="Guo Y."/>
            <person name="Takashima Y."/>
            <person name="Nishizawa T."/>
        </authorList>
    </citation>
    <scope>NUCLEOTIDE SEQUENCE</scope>
    <source>
        <strain evidence="8">E1425</strain>
    </source>
</reference>
<dbReference type="GO" id="GO:0000785">
    <property type="term" value="C:chromatin"/>
    <property type="evidence" value="ECO:0007669"/>
    <property type="project" value="TreeGrafter"/>
</dbReference>
<sequence>MSAQSSLHSSRCPSPASASPVRVVLSPADASWLMQSLLQDPTDQGQTRPPPPPDAGATAVSAAIATTSSNTVDRDFFLFGANEPSFDYPLFDENKQLQLQLQLRQMRQMPAAVDSNGLSPAAPVLALPPPPSAPSPTPTPSSTLSSTHSNSTSNNPLCTPQTPSLDFFCSTIPNPSAGTATSSLSNMASPSEPTSTFGFDGLAAFLDDTSVDALSMNQHQLNLVTGHDSVAFEALLVQQQQQQLHHHQQQQLREQPLIDSPGSPYLQTPFQTPYLQDFGLAMMPLDSGCASAIVLDLDSPLSSMNHRQGFDSLFQEYDYGLLAQLEPTFGGQHTISPGTLHMTPGHGCAPPGVYSSDDDDLSLLSTTSEQSLSPKIEGTLALSSEEGEPLFSEEDGEEEEEEQEDDDDDEFVPSRPLALAVARFKRKALDKFQSNAATTSPTFAEIKAEGECVPSPSKRTRPTLASPSGGKAIIRLRLKSNASSAADTGDSSQPAPKPKKRRIRKPNPSRLTAPKRFTCPHEDCDLQFARLYNLRSHQKTHDPDPVRPFVCSFDPCTKAFSRKHDLQRHEAAVHKGERNYGCSICSKPFSRLDGLRRHLSLTGNNSCAALAAASADAVAVAEKTSSQDARDGDDLDEDIDPGMETGWTAS</sequence>
<keyword evidence="9" id="KW-1185">Reference proteome</keyword>
<feature type="domain" description="C2H2-type" evidence="7">
    <location>
        <begin position="549"/>
        <end position="579"/>
    </location>
</feature>
<proteinExistence type="predicted"/>
<protein>
    <recommendedName>
        <fullName evidence="7">C2H2-type domain-containing protein</fullName>
    </recommendedName>
</protein>
<dbReference type="AlphaFoldDB" id="A0A9P3HDI2"/>
<accession>A0A9P3HDI2</accession>
<dbReference type="InterPro" id="IPR013087">
    <property type="entry name" value="Znf_C2H2_type"/>
</dbReference>
<feature type="compositionally biased region" description="Basic residues" evidence="6">
    <location>
        <begin position="497"/>
        <end position="507"/>
    </location>
</feature>
<evidence type="ECO:0000259" key="7">
    <source>
        <dbReference type="PROSITE" id="PS50157"/>
    </source>
</evidence>
<feature type="compositionally biased region" description="Polar residues" evidence="6">
    <location>
        <begin position="34"/>
        <end position="47"/>
    </location>
</feature>
<reference evidence="8" key="2">
    <citation type="journal article" date="2022" name="Microbiol. Resour. Announc.">
        <title>Whole-Genome Sequence of Entomortierella parvispora E1425, a Mucoromycotan Fungus Associated with Burkholderiaceae-Related Endosymbiotic Bacteria.</title>
        <authorList>
            <person name="Herlambang A."/>
            <person name="Guo Y."/>
            <person name="Takashima Y."/>
            <person name="Narisawa K."/>
            <person name="Ohta H."/>
            <person name="Nishizawa T."/>
        </authorList>
    </citation>
    <scope>NUCLEOTIDE SEQUENCE</scope>
    <source>
        <strain evidence="8">E1425</strain>
    </source>
</reference>
<evidence type="ECO:0000256" key="5">
    <source>
        <dbReference type="PROSITE-ProRule" id="PRU00042"/>
    </source>
</evidence>
<feature type="domain" description="C2H2-type" evidence="7">
    <location>
        <begin position="580"/>
        <end position="598"/>
    </location>
</feature>
<evidence type="ECO:0000256" key="4">
    <source>
        <dbReference type="ARBA" id="ARBA00022833"/>
    </source>
</evidence>
<dbReference type="PROSITE" id="PS50157">
    <property type="entry name" value="ZINC_FINGER_C2H2_2"/>
    <property type="match status" value="3"/>
</dbReference>
<evidence type="ECO:0000313" key="9">
    <source>
        <dbReference type="Proteomes" id="UP000827284"/>
    </source>
</evidence>
<feature type="compositionally biased region" description="Low complexity" evidence="6">
    <location>
        <begin position="140"/>
        <end position="157"/>
    </location>
</feature>
<dbReference type="GO" id="GO:0000978">
    <property type="term" value="F:RNA polymerase II cis-regulatory region sequence-specific DNA binding"/>
    <property type="evidence" value="ECO:0007669"/>
    <property type="project" value="TreeGrafter"/>
</dbReference>
<evidence type="ECO:0000256" key="3">
    <source>
        <dbReference type="ARBA" id="ARBA00022771"/>
    </source>
</evidence>
<evidence type="ECO:0000256" key="2">
    <source>
        <dbReference type="ARBA" id="ARBA00022737"/>
    </source>
</evidence>
<feature type="region of interest" description="Disordered" evidence="6">
    <location>
        <begin position="447"/>
        <end position="516"/>
    </location>
</feature>
<dbReference type="Pfam" id="PF00096">
    <property type="entry name" value="zf-C2H2"/>
    <property type="match status" value="1"/>
</dbReference>
<dbReference type="PANTHER" id="PTHR14003:SF19">
    <property type="entry name" value="YY2 TRANSCRIPTION FACTOR"/>
    <property type="match status" value="1"/>
</dbReference>
<feature type="domain" description="C2H2-type" evidence="7">
    <location>
        <begin position="517"/>
        <end position="546"/>
    </location>
</feature>
<comment type="caution">
    <text evidence="8">The sequence shown here is derived from an EMBL/GenBank/DDBJ whole genome shotgun (WGS) entry which is preliminary data.</text>
</comment>
<dbReference type="Gene3D" id="3.30.160.60">
    <property type="entry name" value="Classic Zinc Finger"/>
    <property type="match status" value="3"/>
</dbReference>
<dbReference type="GO" id="GO:0000981">
    <property type="term" value="F:DNA-binding transcription factor activity, RNA polymerase II-specific"/>
    <property type="evidence" value="ECO:0007669"/>
    <property type="project" value="TreeGrafter"/>
</dbReference>
<dbReference type="InterPro" id="IPR036236">
    <property type="entry name" value="Znf_C2H2_sf"/>
</dbReference>
<feature type="compositionally biased region" description="Low complexity" evidence="6">
    <location>
        <begin position="9"/>
        <end position="20"/>
    </location>
</feature>
<keyword evidence="4" id="KW-0862">Zinc</keyword>
<feature type="compositionally biased region" description="Polar residues" evidence="6">
    <location>
        <begin position="480"/>
        <end position="494"/>
    </location>
</feature>
<feature type="region of interest" description="Disordered" evidence="6">
    <location>
        <begin position="34"/>
        <end position="60"/>
    </location>
</feature>
<dbReference type="EMBL" id="BQFW01000009">
    <property type="protein sequence ID" value="GJJ74611.1"/>
    <property type="molecule type" value="Genomic_DNA"/>
</dbReference>